<name>A0ABR6FZQ5_9BURK</name>
<dbReference type="GO" id="GO:0016787">
    <property type="term" value="F:hydrolase activity"/>
    <property type="evidence" value="ECO:0007669"/>
    <property type="project" value="UniProtKB-KW"/>
</dbReference>
<dbReference type="Pfam" id="PF04909">
    <property type="entry name" value="Amidohydro_2"/>
    <property type="match status" value="1"/>
</dbReference>
<protein>
    <submittedName>
        <fullName evidence="2">TIM-barrel fold metal-dependent hydrolase</fullName>
    </submittedName>
</protein>
<dbReference type="PANTHER" id="PTHR35563:SF2">
    <property type="entry name" value="BARREL METAL-DEPENDENT HYDROLASE, PUTATIVE (AFU_ORTHOLOGUE AFUA_1G16240)-RELATED"/>
    <property type="match status" value="1"/>
</dbReference>
<dbReference type="SUPFAM" id="SSF51556">
    <property type="entry name" value="Metallo-dependent hydrolases"/>
    <property type="match status" value="1"/>
</dbReference>
<organism evidence="2 3">
    <name type="scientific">Paraburkholderia silvatlantica</name>
    <dbReference type="NCBI Taxonomy" id="321895"/>
    <lineage>
        <taxon>Bacteria</taxon>
        <taxon>Pseudomonadati</taxon>
        <taxon>Pseudomonadota</taxon>
        <taxon>Betaproteobacteria</taxon>
        <taxon>Burkholderiales</taxon>
        <taxon>Burkholderiaceae</taxon>
        <taxon>Paraburkholderia</taxon>
    </lineage>
</organism>
<dbReference type="Gene3D" id="3.20.20.140">
    <property type="entry name" value="Metal-dependent hydrolases"/>
    <property type="match status" value="1"/>
</dbReference>
<feature type="domain" description="Amidohydrolase-related" evidence="1">
    <location>
        <begin position="12"/>
        <end position="277"/>
    </location>
</feature>
<dbReference type="RefSeq" id="WP_110387534.1">
    <property type="nucleotide sequence ID" value="NZ_JACHVZ010000023.1"/>
</dbReference>
<evidence type="ECO:0000259" key="1">
    <source>
        <dbReference type="Pfam" id="PF04909"/>
    </source>
</evidence>
<accession>A0ABR6FZQ5</accession>
<dbReference type="PANTHER" id="PTHR35563">
    <property type="entry name" value="BARREL METAL-DEPENDENT HYDROLASE, PUTATIVE (AFU_ORTHOLOGUE AFUA_1G16240)-RELATED"/>
    <property type="match status" value="1"/>
</dbReference>
<keyword evidence="2" id="KW-0378">Hydrolase</keyword>
<dbReference type="EMBL" id="JACHVZ010000023">
    <property type="protein sequence ID" value="MBB2932024.1"/>
    <property type="molecule type" value="Genomic_DNA"/>
</dbReference>
<dbReference type="InterPro" id="IPR052358">
    <property type="entry name" value="Aro_Compnd_Degr_Hydrolases"/>
</dbReference>
<sequence>MNDPRPTMDQAVDCHVHIFDPCYNFSHAPRYVPPAAFRGTAAQLTATLSAHHLTHALLVAAAPYGTENGPILDAIAGSGGRFKGIALVDPSTFNEPLLRHLADSGIVGVRFNLALGIGELTANSSARLLAWMKEAGWFLDIHSIADDLVPAMPLLEKSGVKLLFDHFGRPDVLGRPDQIGFAALLSVADKGNAYAKLSGAFRTSNQDEPFEDVAPWVQRVIQAFGVERCVWGSDWPFVNIGRRVDYGPQFEWLSHCVPNYHDRNKILWENPARLFGFG</sequence>
<evidence type="ECO:0000313" key="2">
    <source>
        <dbReference type="EMBL" id="MBB2932024.1"/>
    </source>
</evidence>
<evidence type="ECO:0000313" key="3">
    <source>
        <dbReference type="Proteomes" id="UP000533533"/>
    </source>
</evidence>
<dbReference type="Proteomes" id="UP000533533">
    <property type="component" value="Unassembled WGS sequence"/>
</dbReference>
<gene>
    <name evidence="2" type="ORF">FHX59_006498</name>
</gene>
<dbReference type="InterPro" id="IPR032466">
    <property type="entry name" value="Metal_Hydrolase"/>
</dbReference>
<reference evidence="2 3" key="1">
    <citation type="submission" date="2020-08" db="EMBL/GenBank/DDBJ databases">
        <title>Genomic Encyclopedia of Type Strains, Phase IV (KMG-V): Genome sequencing to study the core and pangenomes of soil and plant-associated prokaryotes.</title>
        <authorList>
            <person name="Whitman W."/>
        </authorList>
    </citation>
    <scope>NUCLEOTIDE SEQUENCE [LARGE SCALE GENOMIC DNA]</scope>
    <source>
        <strain evidence="2 3">SRMrh-85</strain>
    </source>
</reference>
<comment type="caution">
    <text evidence="2">The sequence shown here is derived from an EMBL/GenBank/DDBJ whole genome shotgun (WGS) entry which is preliminary data.</text>
</comment>
<keyword evidence="3" id="KW-1185">Reference proteome</keyword>
<dbReference type="InterPro" id="IPR006680">
    <property type="entry name" value="Amidohydro-rel"/>
</dbReference>
<proteinExistence type="predicted"/>